<organism evidence="1">
    <name type="scientific">Arundo donax</name>
    <name type="common">Giant reed</name>
    <name type="synonym">Donax arundinaceus</name>
    <dbReference type="NCBI Taxonomy" id="35708"/>
    <lineage>
        <taxon>Eukaryota</taxon>
        <taxon>Viridiplantae</taxon>
        <taxon>Streptophyta</taxon>
        <taxon>Embryophyta</taxon>
        <taxon>Tracheophyta</taxon>
        <taxon>Spermatophyta</taxon>
        <taxon>Magnoliopsida</taxon>
        <taxon>Liliopsida</taxon>
        <taxon>Poales</taxon>
        <taxon>Poaceae</taxon>
        <taxon>PACMAD clade</taxon>
        <taxon>Arundinoideae</taxon>
        <taxon>Arundineae</taxon>
        <taxon>Arundo</taxon>
    </lineage>
</organism>
<evidence type="ECO:0000313" key="1">
    <source>
        <dbReference type="EMBL" id="JAD73840.1"/>
    </source>
</evidence>
<sequence length="23" mass="2451">MAQGQLDRSSDVCLSKISNPGML</sequence>
<name>A0A0A9CKB9_ARUDO</name>
<proteinExistence type="predicted"/>
<accession>A0A0A9CKB9</accession>
<reference evidence="1" key="2">
    <citation type="journal article" date="2015" name="Data Brief">
        <title>Shoot transcriptome of the giant reed, Arundo donax.</title>
        <authorList>
            <person name="Barrero R.A."/>
            <person name="Guerrero F.D."/>
            <person name="Moolhuijzen P."/>
            <person name="Goolsby J.A."/>
            <person name="Tidwell J."/>
            <person name="Bellgard S.E."/>
            <person name="Bellgard M.I."/>
        </authorList>
    </citation>
    <scope>NUCLEOTIDE SEQUENCE</scope>
    <source>
        <tissue evidence="1">Shoot tissue taken approximately 20 cm above the soil surface</tissue>
    </source>
</reference>
<protein>
    <submittedName>
        <fullName evidence="1">Uncharacterized protein</fullName>
    </submittedName>
</protein>
<reference evidence="1" key="1">
    <citation type="submission" date="2014-09" db="EMBL/GenBank/DDBJ databases">
        <authorList>
            <person name="Magalhaes I.L.F."/>
            <person name="Oliveira U."/>
            <person name="Santos F.R."/>
            <person name="Vidigal T.H.D.A."/>
            <person name="Brescovit A.D."/>
            <person name="Santos A.J."/>
        </authorList>
    </citation>
    <scope>NUCLEOTIDE SEQUENCE</scope>
    <source>
        <tissue evidence="1">Shoot tissue taken approximately 20 cm above the soil surface</tissue>
    </source>
</reference>
<dbReference type="EMBL" id="GBRH01224055">
    <property type="protein sequence ID" value="JAD73840.1"/>
    <property type="molecule type" value="Transcribed_RNA"/>
</dbReference>
<dbReference type="AlphaFoldDB" id="A0A0A9CKB9"/>